<dbReference type="InterPro" id="IPR001486">
    <property type="entry name" value="Hemoglobin_trunc"/>
</dbReference>
<dbReference type="CDD" id="cd14773">
    <property type="entry name" value="TrHb2_PhHbO-like_O"/>
    <property type="match status" value="1"/>
</dbReference>
<dbReference type="GO" id="GO:0020037">
    <property type="term" value="F:heme binding"/>
    <property type="evidence" value="ECO:0007669"/>
    <property type="project" value="InterPro"/>
</dbReference>
<sequence>MSQAADTAPKPITPYQALGEEVGVRALAEAFYDAMEREPSLAALRAMHGADLTPMKARLADFLIGWTGGPPVYSARHPGRPCVMSAHAPFPIGAEAASQWLACMKIALDEVGAEPALRKLLEPAFERMCQGLRSR</sequence>
<dbReference type="GO" id="GO:0019825">
    <property type="term" value="F:oxygen binding"/>
    <property type="evidence" value="ECO:0007669"/>
    <property type="project" value="InterPro"/>
</dbReference>
<dbReference type="AlphaFoldDB" id="A0A328AAD9"/>
<dbReference type="InterPro" id="IPR009050">
    <property type="entry name" value="Globin-like_sf"/>
</dbReference>
<keyword evidence="7" id="KW-1185">Reference proteome</keyword>
<dbReference type="InterPro" id="IPR012292">
    <property type="entry name" value="Globin/Proto"/>
</dbReference>
<dbReference type="PANTHER" id="PTHR47366">
    <property type="entry name" value="TWO-ON-TWO HEMOGLOBIN-3"/>
    <property type="match status" value="1"/>
</dbReference>
<protein>
    <submittedName>
        <fullName evidence="6">Globin</fullName>
    </submittedName>
</protein>
<dbReference type="RefSeq" id="WP_111530204.1">
    <property type="nucleotide sequence ID" value="NZ_JBHRSG010000003.1"/>
</dbReference>
<gene>
    <name evidence="6" type="ORF">DJ017_17555</name>
</gene>
<dbReference type="Pfam" id="PF01152">
    <property type="entry name" value="Bac_globin"/>
    <property type="match status" value="1"/>
</dbReference>
<comment type="caution">
    <text evidence="6">The sequence shown here is derived from an EMBL/GenBank/DDBJ whole genome shotgun (WGS) entry which is preliminary data.</text>
</comment>
<dbReference type="Proteomes" id="UP000249254">
    <property type="component" value="Unassembled WGS sequence"/>
</dbReference>
<comment type="similarity">
    <text evidence="5">Belongs to the truncated hemoglobin family. Group II subfamily.</text>
</comment>
<keyword evidence="1" id="KW-0813">Transport</keyword>
<organism evidence="6 7">
    <name type="scientific">Phenylobacterium soli</name>
    <dbReference type="NCBI Taxonomy" id="2170551"/>
    <lineage>
        <taxon>Bacteria</taxon>
        <taxon>Pseudomonadati</taxon>
        <taxon>Pseudomonadota</taxon>
        <taxon>Alphaproteobacteria</taxon>
        <taxon>Caulobacterales</taxon>
        <taxon>Caulobacteraceae</taxon>
        <taxon>Phenylobacterium</taxon>
    </lineage>
</organism>
<keyword evidence="2" id="KW-0349">Heme</keyword>
<accession>A0A328AAD9</accession>
<name>A0A328AAD9_9CAUL</name>
<keyword evidence="4" id="KW-0408">Iron</keyword>
<dbReference type="PANTHER" id="PTHR47366:SF1">
    <property type="entry name" value="TWO-ON-TWO HEMOGLOBIN-3"/>
    <property type="match status" value="1"/>
</dbReference>
<evidence type="ECO:0000256" key="3">
    <source>
        <dbReference type="ARBA" id="ARBA00022723"/>
    </source>
</evidence>
<dbReference type="GO" id="GO:0005344">
    <property type="term" value="F:oxygen carrier activity"/>
    <property type="evidence" value="ECO:0007669"/>
    <property type="project" value="InterPro"/>
</dbReference>
<evidence type="ECO:0000256" key="1">
    <source>
        <dbReference type="ARBA" id="ARBA00022448"/>
    </source>
</evidence>
<evidence type="ECO:0000313" key="6">
    <source>
        <dbReference type="EMBL" id="RAK51642.1"/>
    </source>
</evidence>
<evidence type="ECO:0000256" key="4">
    <source>
        <dbReference type="ARBA" id="ARBA00023004"/>
    </source>
</evidence>
<dbReference type="Gene3D" id="1.10.490.10">
    <property type="entry name" value="Globins"/>
    <property type="match status" value="1"/>
</dbReference>
<evidence type="ECO:0000313" key="7">
    <source>
        <dbReference type="Proteomes" id="UP000249254"/>
    </source>
</evidence>
<proteinExistence type="inferred from homology"/>
<dbReference type="GO" id="GO:0046872">
    <property type="term" value="F:metal ion binding"/>
    <property type="evidence" value="ECO:0007669"/>
    <property type="project" value="UniProtKB-KW"/>
</dbReference>
<evidence type="ECO:0000256" key="5">
    <source>
        <dbReference type="ARBA" id="ARBA00034496"/>
    </source>
</evidence>
<dbReference type="SUPFAM" id="SSF46458">
    <property type="entry name" value="Globin-like"/>
    <property type="match status" value="1"/>
</dbReference>
<dbReference type="EMBL" id="QFYQ01000002">
    <property type="protein sequence ID" value="RAK51642.1"/>
    <property type="molecule type" value="Genomic_DNA"/>
</dbReference>
<reference evidence="7" key="1">
    <citation type="submission" date="2018-05" db="EMBL/GenBank/DDBJ databases">
        <authorList>
            <person name="Li X."/>
        </authorList>
    </citation>
    <scope>NUCLEOTIDE SEQUENCE [LARGE SCALE GENOMIC DNA]</scope>
    <source>
        <strain evidence="7">LX32</strain>
    </source>
</reference>
<evidence type="ECO:0000256" key="2">
    <source>
        <dbReference type="ARBA" id="ARBA00022617"/>
    </source>
</evidence>
<dbReference type="InterPro" id="IPR044203">
    <property type="entry name" value="GlbO/GLB3-like"/>
</dbReference>
<dbReference type="OrthoDB" id="9790913at2"/>
<keyword evidence="3" id="KW-0479">Metal-binding</keyword>